<keyword evidence="2" id="KW-1185">Reference proteome</keyword>
<dbReference type="AlphaFoldDB" id="A0A318KHS9"/>
<keyword evidence="1" id="KW-0238">DNA-binding</keyword>
<gene>
    <name evidence="1" type="ORF">DFR70_11057</name>
</gene>
<dbReference type="GO" id="GO:0003677">
    <property type="term" value="F:DNA binding"/>
    <property type="evidence" value="ECO:0007669"/>
    <property type="project" value="UniProtKB-KW"/>
</dbReference>
<proteinExistence type="predicted"/>
<name>A0A318KHS9_9NOCA</name>
<dbReference type="Proteomes" id="UP000247569">
    <property type="component" value="Unassembled WGS sequence"/>
</dbReference>
<dbReference type="OrthoDB" id="3194910at2"/>
<dbReference type="InterPro" id="IPR058532">
    <property type="entry name" value="YjbR/MT2646/Rv2570-like"/>
</dbReference>
<evidence type="ECO:0000313" key="1">
    <source>
        <dbReference type="EMBL" id="PXX60217.1"/>
    </source>
</evidence>
<accession>A0A318KHS9</accession>
<comment type="caution">
    <text evidence="1">The sequence shown here is derived from an EMBL/GenBank/DDBJ whole genome shotgun (WGS) entry which is preliminary data.</text>
</comment>
<dbReference type="Pfam" id="PF04237">
    <property type="entry name" value="YjbR"/>
    <property type="match status" value="1"/>
</dbReference>
<dbReference type="PANTHER" id="PTHR35145:SF1">
    <property type="entry name" value="CYTOPLASMIC PROTEIN"/>
    <property type="match status" value="1"/>
</dbReference>
<dbReference type="InterPro" id="IPR038056">
    <property type="entry name" value="YjbR-like_sf"/>
</dbReference>
<reference evidence="1 2" key="1">
    <citation type="submission" date="2018-05" db="EMBL/GenBank/DDBJ databases">
        <title>Genomic Encyclopedia of Type Strains, Phase IV (KMG-IV): sequencing the most valuable type-strain genomes for metagenomic binning, comparative biology and taxonomic classification.</title>
        <authorList>
            <person name="Goeker M."/>
        </authorList>
    </citation>
    <scope>NUCLEOTIDE SEQUENCE [LARGE SCALE GENOMIC DNA]</scope>
    <source>
        <strain evidence="1 2">DSM 44704</strain>
    </source>
</reference>
<dbReference type="RefSeq" id="WP_040732865.1">
    <property type="nucleotide sequence ID" value="NZ_QJKF01000010.1"/>
</dbReference>
<dbReference type="InterPro" id="IPR007351">
    <property type="entry name" value="YjbR"/>
</dbReference>
<sequence length="113" mass="12366">MDGARLLKYCLAKPGARQDEPWEGDVVAKVGDKIFAFLGETSVGLKCGRTREEADELTRVYPDDVSASAYIGRYGWNVVKLGGAVPDDEVFELVDQSYDAVVAKLPKSKRPTV</sequence>
<dbReference type="PANTHER" id="PTHR35145">
    <property type="entry name" value="CYTOPLASMIC PROTEIN-RELATED"/>
    <property type="match status" value="1"/>
</dbReference>
<dbReference type="EMBL" id="QJKF01000010">
    <property type="protein sequence ID" value="PXX60217.1"/>
    <property type="molecule type" value="Genomic_DNA"/>
</dbReference>
<protein>
    <submittedName>
        <fullName evidence="1">Putative DNA-binding protein (MmcQ/YjbR family)</fullName>
    </submittedName>
</protein>
<dbReference type="Gene3D" id="3.90.1150.30">
    <property type="match status" value="1"/>
</dbReference>
<organism evidence="1 2">
    <name type="scientific">Nocardia tenerifensis</name>
    <dbReference type="NCBI Taxonomy" id="228006"/>
    <lineage>
        <taxon>Bacteria</taxon>
        <taxon>Bacillati</taxon>
        <taxon>Actinomycetota</taxon>
        <taxon>Actinomycetes</taxon>
        <taxon>Mycobacteriales</taxon>
        <taxon>Nocardiaceae</taxon>
        <taxon>Nocardia</taxon>
    </lineage>
</organism>
<evidence type="ECO:0000313" key="2">
    <source>
        <dbReference type="Proteomes" id="UP000247569"/>
    </source>
</evidence>
<dbReference type="SUPFAM" id="SSF142906">
    <property type="entry name" value="YjbR-like"/>
    <property type="match status" value="1"/>
</dbReference>